<dbReference type="CDD" id="cd01107">
    <property type="entry name" value="HTH_BmrR"/>
    <property type="match status" value="1"/>
</dbReference>
<evidence type="ECO:0000256" key="3">
    <source>
        <dbReference type="ARBA" id="ARBA00023125"/>
    </source>
</evidence>
<dbReference type="InterPro" id="IPR047057">
    <property type="entry name" value="MerR_fam"/>
</dbReference>
<protein>
    <submittedName>
        <fullName evidence="6">DNA-binding transcriptional regulator, MerR family</fullName>
    </submittedName>
</protein>
<dbReference type="EMBL" id="FOCG01000001">
    <property type="protein sequence ID" value="SEM73954.1"/>
    <property type="molecule type" value="Genomic_DNA"/>
</dbReference>
<keyword evidence="1" id="KW-0678">Repressor</keyword>
<reference evidence="6 7" key="1">
    <citation type="submission" date="2016-10" db="EMBL/GenBank/DDBJ databases">
        <authorList>
            <person name="de Groot N.N."/>
        </authorList>
    </citation>
    <scope>NUCLEOTIDE SEQUENCE [LARGE SCALE GENOMIC DNA]</scope>
    <source>
        <strain evidence="6 7">CGMCC 1.5070</strain>
    </source>
</reference>
<dbReference type="InterPro" id="IPR011256">
    <property type="entry name" value="Reg_factor_effector_dom_sf"/>
</dbReference>
<keyword evidence="3 6" id="KW-0238">DNA-binding</keyword>
<dbReference type="SUPFAM" id="SSF46955">
    <property type="entry name" value="Putative DNA-binding domain"/>
    <property type="match status" value="1"/>
</dbReference>
<feature type="domain" description="HTH merR-type" evidence="5">
    <location>
        <begin position="3"/>
        <end position="73"/>
    </location>
</feature>
<proteinExistence type="predicted"/>
<evidence type="ECO:0000313" key="6">
    <source>
        <dbReference type="EMBL" id="SEM73954.1"/>
    </source>
</evidence>
<keyword evidence="7" id="KW-1185">Reference proteome</keyword>
<dbReference type="AlphaFoldDB" id="A0A1H8AVG8"/>
<dbReference type="RefSeq" id="WP_092753239.1">
    <property type="nucleotide sequence ID" value="NZ_FOCG01000001.1"/>
</dbReference>
<dbReference type="PANTHER" id="PTHR30204">
    <property type="entry name" value="REDOX-CYCLING DRUG-SENSING TRANSCRIPTIONAL ACTIVATOR SOXR"/>
    <property type="match status" value="1"/>
</dbReference>
<evidence type="ECO:0000259" key="5">
    <source>
        <dbReference type="PROSITE" id="PS50937"/>
    </source>
</evidence>
<dbReference type="PROSITE" id="PS50937">
    <property type="entry name" value="HTH_MERR_2"/>
    <property type="match status" value="1"/>
</dbReference>
<sequence>MEYLTIGKMAKLNHISEQTLRLYDKMGLLSPCEIGEQNGYRYYNIKQSARLDMIQYMKSLGMSLKDIKKQLNSKEMPLIASILRQKSAQIDEQIRELKYQKRAIERTIESFERYENAPPDGTILVEYIGKRRMYCIDSKINFYDYEIDVYEKILRDLKDSLVEDRLPQIYFCNAGSLLRQQNLEQRRFVSTEVFVFVDKDYVAENLITVIPANTYLCIYCDRFEKEKEYALRLLDAIDERGYTICGDYICEAISDLPVPSDNERGMFLRLQIPIKFR</sequence>
<dbReference type="Pfam" id="PF13411">
    <property type="entry name" value="MerR_1"/>
    <property type="match status" value="1"/>
</dbReference>
<dbReference type="Gene3D" id="3.20.80.10">
    <property type="entry name" value="Regulatory factor, effector binding domain"/>
    <property type="match status" value="1"/>
</dbReference>
<dbReference type="InterPro" id="IPR009061">
    <property type="entry name" value="DNA-bd_dom_put_sf"/>
</dbReference>
<keyword evidence="4" id="KW-0804">Transcription</keyword>
<accession>A0A1H8AVG8</accession>
<dbReference type="InterPro" id="IPR000551">
    <property type="entry name" value="MerR-type_HTH_dom"/>
</dbReference>
<organism evidence="6 7">
    <name type="scientific">Hydrogenoanaerobacterium saccharovorans</name>
    <dbReference type="NCBI Taxonomy" id="474960"/>
    <lineage>
        <taxon>Bacteria</taxon>
        <taxon>Bacillati</taxon>
        <taxon>Bacillota</taxon>
        <taxon>Clostridia</taxon>
        <taxon>Eubacteriales</taxon>
        <taxon>Oscillospiraceae</taxon>
        <taxon>Hydrogenoanaerobacterium</taxon>
    </lineage>
</organism>
<gene>
    <name evidence="6" type="ORF">SAMN05216180_1531</name>
</gene>
<evidence type="ECO:0000256" key="2">
    <source>
        <dbReference type="ARBA" id="ARBA00023015"/>
    </source>
</evidence>
<dbReference type="STRING" id="474960.SAMN05216180_1531"/>
<evidence type="ECO:0000313" key="7">
    <source>
        <dbReference type="Proteomes" id="UP000199158"/>
    </source>
</evidence>
<dbReference type="Gene3D" id="1.10.1660.10">
    <property type="match status" value="1"/>
</dbReference>
<dbReference type="GO" id="GO:0003677">
    <property type="term" value="F:DNA binding"/>
    <property type="evidence" value="ECO:0007669"/>
    <property type="project" value="UniProtKB-KW"/>
</dbReference>
<dbReference type="SMART" id="SM00422">
    <property type="entry name" value="HTH_MERR"/>
    <property type="match status" value="1"/>
</dbReference>
<name>A0A1H8AVG8_9FIRM</name>
<evidence type="ECO:0000256" key="1">
    <source>
        <dbReference type="ARBA" id="ARBA00022491"/>
    </source>
</evidence>
<dbReference type="OrthoDB" id="9773308at2"/>
<dbReference type="Proteomes" id="UP000199158">
    <property type="component" value="Unassembled WGS sequence"/>
</dbReference>
<evidence type="ECO:0000256" key="4">
    <source>
        <dbReference type="ARBA" id="ARBA00023163"/>
    </source>
</evidence>
<keyword evidence="2" id="KW-0805">Transcription regulation</keyword>
<dbReference type="PANTHER" id="PTHR30204:SF69">
    <property type="entry name" value="MERR-FAMILY TRANSCRIPTIONAL REGULATOR"/>
    <property type="match status" value="1"/>
</dbReference>
<dbReference type="GO" id="GO:0003700">
    <property type="term" value="F:DNA-binding transcription factor activity"/>
    <property type="evidence" value="ECO:0007669"/>
    <property type="project" value="InterPro"/>
</dbReference>